<proteinExistence type="predicted"/>
<dbReference type="NCBIfam" id="NF033573">
    <property type="entry name" value="transpos_IS200"/>
    <property type="match status" value="1"/>
</dbReference>
<dbReference type="AlphaFoldDB" id="A0A5C5V4K4"/>
<name>A0A5C5V4K4_9BACT</name>
<dbReference type="InterPro" id="IPR002686">
    <property type="entry name" value="Transposase_17"/>
</dbReference>
<dbReference type="OrthoDB" id="9798161at2"/>
<dbReference type="SMART" id="SM01321">
    <property type="entry name" value="Y1_Tnp"/>
    <property type="match status" value="1"/>
</dbReference>
<accession>A0A5C5V4K4</accession>
<evidence type="ECO:0000259" key="1">
    <source>
        <dbReference type="SMART" id="SM01321"/>
    </source>
</evidence>
<dbReference type="GO" id="GO:0006313">
    <property type="term" value="P:DNA transposition"/>
    <property type="evidence" value="ECO:0007669"/>
    <property type="project" value="InterPro"/>
</dbReference>
<dbReference type="GO" id="GO:0003677">
    <property type="term" value="F:DNA binding"/>
    <property type="evidence" value="ECO:0007669"/>
    <property type="project" value="InterPro"/>
</dbReference>
<feature type="domain" description="Transposase IS200-like" evidence="1">
    <location>
        <begin position="11"/>
        <end position="130"/>
    </location>
</feature>
<dbReference type="Proteomes" id="UP000318878">
    <property type="component" value="Unassembled WGS sequence"/>
</dbReference>
<dbReference type="RefSeq" id="WP_146431886.1">
    <property type="nucleotide sequence ID" value="NZ_SJPF01000003.1"/>
</dbReference>
<dbReference type="PANTHER" id="PTHR33360">
    <property type="entry name" value="TRANSPOSASE FOR INSERTION SEQUENCE ELEMENT IS200"/>
    <property type="match status" value="1"/>
</dbReference>
<keyword evidence="3" id="KW-1185">Reference proteome</keyword>
<comment type="caution">
    <text evidence="2">The sequence shown here is derived from an EMBL/GenBank/DDBJ whole genome shotgun (WGS) entry which is preliminary data.</text>
</comment>
<evidence type="ECO:0000313" key="3">
    <source>
        <dbReference type="Proteomes" id="UP000318878"/>
    </source>
</evidence>
<dbReference type="GO" id="GO:0004803">
    <property type="term" value="F:transposase activity"/>
    <property type="evidence" value="ECO:0007669"/>
    <property type="project" value="InterPro"/>
</dbReference>
<sequence length="137" mass="16302">MSRFRRLSHAIWHCQYHLVWVPKYRYRILSGPISHEVELCIRAFSERLGAEIVELNIQPDHVHLLAMVPPKVSISEFMGTLKGRTAIRVLNKFRHLKQKPYWGNHFWARGYCVDTVGLDAEKIRKYVKYQEAQEKRK</sequence>
<protein>
    <submittedName>
        <fullName evidence="2">Transposase IS200 like protein</fullName>
    </submittedName>
</protein>
<dbReference type="PANTHER" id="PTHR33360:SF2">
    <property type="entry name" value="TRANSPOSASE FOR INSERTION SEQUENCE ELEMENT IS200"/>
    <property type="match status" value="1"/>
</dbReference>
<evidence type="ECO:0000313" key="2">
    <source>
        <dbReference type="EMBL" id="TWT32672.1"/>
    </source>
</evidence>
<reference evidence="2 3" key="1">
    <citation type="submission" date="2019-02" db="EMBL/GenBank/DDBJ databases">
        <title>Deep-cultivation of Planctomycetes and their phenomic and genomic characterization uncovers novel biology.</title>
        <authorList>
            <person name="Wiegand S."/>
            <person name="Jogler M."/>
            <person name="Boedeker C."/>
            <person name="Pinto D."/>
            <person name="Vollmers J."/>
            <person name="Rivas-Marin E."/>
            <person name="Kohn T."/>
            <person name="Peeters S.H."/>
            <person name="Heuer A."/>
            <person name="Rast P."/>
            <person name="Oberbeckmann S."/>
            <person name="Bunk B."/>
            <person name="Jeske O."/>
            <person name="Meyerdierks A."/>
            <person name="Storesund J.E."/>
            <person name="Kallscheuer N."/>
            <person name="Luecker S."/>
            <person name="Lage O.M."/>
            <person name="Pohl T."/>
            <person name="Merkel B.J."/>
            <person name="Hornburger P."/>
            <person name="Mueller R.-W."/>
            <person name="Bruemmer F."/>
            <person name="Labrenz M."/>
            <person name="Spormann A.M."/>
            <person name="Op Den Camp H."/>
            <person name="Overmann J."/>
            <person name="Amann R."/>
            <person name="Jetten M.S.M."/>
            <person name="Mascher T."/>
            <person name="Medema M.H."/>
            <person name="Devos D.P."/>
            <person name="Kaster A.-K."/>
            <person name="Ovreas L."/>
            <person name="Rohde M."/>
            <person name="Galperin M.Y."/>
            <person name="Jogler C."/>
        </authorList>
    </citation>
    <scope>NUCLEOTIDE SEQUENCE [LARGE SCALE GENOMIC DNA]</scope>
    <source>
        <strain evidence="2 3">Enr8</strain>
    </source>
</reference>
<organism evidence="2 3">
    <name type="scientific">Blastopirellula retiformator</name>
    <dbReference type="NCBI Taxonomy" id="2527970"/>
    <lineage>
        <taxon>Bacteria</taxon>
        <taxon>Pseudomonadati</taxon>
        <taxon>Planctomycetota</taxon>
        <taxon>Planctomycetia</taxon>
        <taxon>Pirellulales</taxon>
        <taxon>Pirellulaceae</taxon>
        <taxon>Blastopirellula</taxon>
    </lineage>
</organism>
<dbReference type="Gene3D" id="3.30.70.1290">
    <property type="entry name" value="Transposase IS200-like"/>
    <property type="match status" value="1"/>
</dbReference>
<gene>
    <name evidence="2" type="ORF">Enr8_24770</name>
</gene>
<dbReference type="Pfam" id="PF01797">
    <property type="entry name" value="Y1_Tnp"/>
    <property type="match status" value="1"/>
</dbReference>
<dbReference type="EMBL" id="SJPF01000003">
    <property type="protein sequence ID" value="TWT32672.1"/>
    <property type="molecule type" value="Genomic_DNA"/>
</dbReference>
<dbReference type="SUPFAM" id="SSF143422">
    <property type="entry name" value="Transposase IS200-like"/>
    <property type="match status" value="1"/>
</dbReference>
<dbReference type="InterPro" id="IPR036515">
    <property type="entry name" value="Transposase_17_sf"/>
</dbReference>